<keyword evidence="5" id="KW-0501">Molybdenum cofactor biosynthesis</keyword>
<proteinExistence type="inferred from homology"/>
<comment type="subunit">
    <text evidence="6">Heterotetramer of 2 MoaD subunits and 2 MoaE subunits. Also stable as homodimer. The enzyme changes between these two forms during catalysis.</text>
</comment>
<dbReference type="AlphaFoldDB" id="A0A934RNH2"/>
<organism evidence="12 13">
    <name type="scientific">Roseibacillus ishigakijimensis</name>
    <dbReference type="NCBI Taxonomy" id="454146"/>
    <lineage>
        <taxon>Bacteria</taxon>
        <taxon>Pseudomonadati</taxon>
        <taxon>Verrucomicrobiota</taxon>
        <taxon>Verrucomicrobiia</taxon>
        <taxon>Verrucomicrobiales</taxon>
        <taxon>Verrucomicrobiaceae</taxon>
        <taxon>Roseibacillus</taxon>
    </lineage>
</organism>
<sequence>MFTISSSPIDRNGVIALVESPSAGALVVFEGRVRNHHLGKEVEALSYSAHPVLAEAEGAKLVQETREKFPQVEGLAATHRVGERLPVGEIAVVIAASSPHRPEAFAACDYLAQQLKNRLPVWKEEHYQDQSSDWT</sequence>
<evidence type="ECO:0000256" key="10">
    <source>
        <dbReference type="ARBA" id="ARBA00032474"/>
    </source>
</evidence>
<dbReference type="InterPro" id="IPR003448">
    <property type="entry name" value="Mopterin_biosynth_MoaE"/>
</dbReference>
<evidence type="ECO:0000256" key="7">
    <source>
        <dbReference type="ARBA" id="ARBA00029745"/>
    </source>
</evidence>
<name>A0A934RNH2_9BACT</name>
<evidence type="ECO:0000256" key="6">
    <source>
        <dbReference type="ARBA" id="ARBA00026066"/>
    </source>
</evidence>
<comment type="catalytic activity">
    <reaction evidence="11">
        <text>2 [molybdopterin-synthase sulfur-carrier protein]-C-terminal-Gly-aminoethanethioate + cyclic pyranopterin phosphate + H2O = molybdopterin + 2 [molybdopterin-synthase sulfur-carrier protein]-C-terminal Gly-Gly + 2 H(+)</text>
        <dbReference type="Rhea" id="RHEA:26333"/>
        <dbReference type="Rhea" id="RHEA-COMP:12202"/>
        <dbReference type="Rhea" id="RHEA-COMP:19907"/>
        <dbReference type="ChEBI" id="CHEBI:15377"/>
        <dbReference type="ChEBI" id="CHEBI:15378"/>
        <dbReference type="ChEBI" id="CHEBI:58698"/>
        <dbReference type="ChEBI" id="CHEBI:59648"/>
        <dbReference type="ChEBI" id="CHEBI:90778"/>
        <dbReference type="ChEBI" id="CHEBI:232372"/>
        <dbReference type="EC" id="2.8.1.12"/>
    </reaction>
</comment>
<dbReference type="GO" id="GO:0030366">
    <property type="term" value="F:molybdopterin synthase activity"/>
    <property type="evidence" value="ECO:0007669"/>
    <property type="project" value="UniProtKB-EC"/>
</dbReference>
<dbReference type="Pfam" id="PF02391">
    <property type="entry name" value="MoaE"/>
    <property type="match status" value="1"/>
</dbReference>
<protein>
    <recommendedName>
        <fullName evidence="4">Molybdopterin synthase catalytic subunit</fullName>
        <ecNumber evidence="3">2.8.1.12</ecNumber>
    </recommendedName>
    <alternativeName>
        <fullName evidence="9">MPT synthase subunit 2</fullName>
    </alternativeName>
    <alternativeName>
        <fullName evidence="7">Molybdenum cofactor biosynthesis protein E</fullName>
    </alternativeName>
    <alternativeName>
        <fullName evidence="8">Molybdopterin-converting factor large subunit</fullName>
    </alternativeName>
    <alternativeName>
        <fullName evidence="10">Molybdopterin-converting factor subunit 2</fullName>
    </alternativeName>
</protein>
<accession>A0A934RNH2</accession>
<dbReference type="Proteomes" id="UP000604083">
    <property type="component" value="Unassembled WGS sequence"/>
</dbReference>
<dbReference type="CDD" id="cd00756">
    <property type="entry name" value="MoaE"/>
    <property type="match status" value="1"/>
</dbReference>
<dbReference type="GO" id="GO:0006777">
    <property type="term" value="P:Mo-molybdopterin cofactor biosynthetic process"/>
    <property type="evidence" value="ECO:0007669"/>
    <property type="project" value="UniProtKB-KW"/>
</dbReference>
<evidence type="ECO:0000313" key="13">
    <source>
        <dbReference type="Proteomes" id="UP000604083"/>
    </source>
</evidence>
<keyword evidence="13" id="KW-1185">Reference proteome</keyword>
<evidence type="ECO:0000256" key="11">
    <source>
        <dbReference type="ARBA" id="ARBA00049878"/>
    </source>
</evidence>
<evidence type="ECO:0000313" key="12">
    <source>
        <dbReference type="EMBL" id="MBK1834629.1"/>
    </source>
</evidence>
<evidence type="ECO:0000256" key="1">
    <source>
        <dbReference type="ARBA" id="ARBA00005046"/>
    </source>
</evidence>
<dbReference type="EMBL" id="JAENIO010000028">
    <property type="protein sequence ID" value="MBK1834629.1"/>
    <property type="molecule type" value="Genomic_DNA"/>
</dbReference>
<evidence type="ECO:0000256" key="9">
    <source>
        <dbReference type="ARBA" id="ARBA00030781"/>
    </source>
</evidence>
<evidence type="ECO:0000256" key="2">
    <source>
        <dbReference type="ARBA" id="ARBA00005426"/>
    </source>
</evidence>
<reference evidence="12" key="1">
    <citation type="submission" date="2021-01" db="EMBL/GenBank/DDBJ databases">
        <title>Modified the classification status of verrucomicrobia.</title>
        <authorList>
            <person name="Feng X."/>
        </authorList>
    </citation>
    <scope>NUCLEOTIDE SEQUENCE</scope>
    <source>
        <strain evidence="12">KCTC 12986</strain>
    </source>
</reference>
<dbReference type="Gene3D" id="3.90.1170.40">
    <property type="entry name" value="Molybdopterin biosynthesis MoaE subunit"/>
    <property type="match status" value="1"/>
</dbReference>
<evidence type="ECO:0000256" key="4">
    <source>
        <dbReference type="ARBA" id="ARBA00013858"/>
    </source>
</evidence>
<evidence type="ECO:0000256" key="3">
    <source>
        <dbReference type="ARBA" id="ARBA00011950"/>
    </source>
</evidence>
<dbReference type="SUPFAM" id="SSF54690">
    <property type="entry name" value="Molybdopterin synthase subunit MoaE"/>
    <property type="match status" value="1"/>
</dbReference>
<dbReference type="InterPro" id="IPR036563">
    <property type="entry name" value="MoaE_sf"/>
</dbReference>
<gene>
    <name evidence="12" type="ORF">JIN78_11205</name>
</gene>
<comment type="caution">
    <text evidence="12">The sequence shown here is derived from an EMBL/GenBank/DDBJ whole genome shotgun (WGS) entry which is preliminary data.</text>
</comment>
<evidence type="ECO:0000256" key="8">
    <source>
        <dbReference type="ARBA" id="ARBA00030407"/>
    </source>
</evidence>
<comment type="pathway">
    <text evidence="1">Cofactor biosynthesis; molybdopterin biosynthesis.</text>
</comment>
<evidence type="ECO:0000256" key="5">
    <source>
        <dbReference type="ARBA" id="ARBA00023150"/>
    </source>
</evidence>
<comment type="similarity">
    <text evidence="2">Belongs to the MoaE family.</text>
</comment>
<dbReference type="EC" id="2.8.1.12" evidence="3"/>
<dbReference type="PANTHER" id="PTHR23404">
    <property type="entry name" value="MOLYBDOPTERIN SYNTHASE RELATED"/>
    <property type="match status" value="1"/>
</dbReference>